<keyword evidence="1" id="KW-0249">Electron transport</keyword>
<keyword evidence="2" id="KW-0812">Transmembrane</keyword>
<dbReference type="PANTHER" id="PTHR10422">
    <property type="entry name" value="CYTOCHROME C OXIDASE SUBUNIT 1"/>
    <property type="match status" value="1"/>
</dbReference>
<feature type="transmembrane region" description="Helical" evidence="2">
    <location>
        <begin position="142"/>
        <end position="167"/>
    </location>
</feature>
<feature type="transmembrane region" description="Helical" evidence="2">
    <location>
        <begin position="28"/>
        <end position="52"/>
    </location>
</feature>
<feature type="transmembrane region" description="Helical" evidence="2">
    <location>
        <begin position="534"/>
        <end position="558"/>
    </location>
</feature>
<comment type="caution">
    <text evidence="4">The sequence shown here is derived from an EMBL/GenBank/DDBJ whole genome shotgun (WGS) entry which is preliminary data.</text>
</comment>
<dbReference type="AlphaFoldDB" id="A0AAW9RKD9"/>
<proteinExistence type="predicted"/>
<dbReference type="GO" id="GO:0004129">
    <property type="term" value="F:cytochrome-c oxidase activity"/>
    <property type="evidence" value="ECO:0007669"/>
    <property type="project" value="InterPro"/>
</dbReference>
<dbReference type="Gene3D" id="1.20.210.10">
    <property type="entry name" value="Cytochrome c oxidase-like, subunit I domain"/>
    <property type="match status" value="1"/>
</dbReference>
<dbReference type="GO" id="GO:0016020">
    <property type="term" value="C:membrane"/>
    <property type="evidence" value="ECO:0007669"/>
    <property type="project" value="InterPro"/>
</dbReference>
<dbReference type="PRINTS" id="PR01165">
    <property type="entry name" value="CYCOXIDASEI"/>
</dbReference>
<dbReference type="InterPro" id="IPR000883">
    <property type="entry name" value="Cyt_C_Oxase_1"/>
</dbReference>
<evidence type="ECO:0000313" key="4">
    <source>
        <dbReference type="EMBL" id="MEJ8569355.1"/>
    </source>
</evidence>
<feature type="transmembrane region" description="Helical" evidence="2">
    <location>
        <begin position="235"/>
        <end position="254"/>
    </location>
</feature>
<feature type="transmembrane region" description="Helical" evidence="2">
    <location>
        <begin position="298"/>
        <end position="321"/>
    </location>
</feature>
<keyword evidence="5" id="KW-1185">Reference proteome</keyword>
<gene>
    <name evidence="4" type="ORF">V3330_17145</name>
</gene>
<feature type="transmembrane region" description="Helical" evidence="2">
    <location>
        <begin position="385"/>
        <end position="405"/>
    </location>
</feature>
<evidence type="ECO:0000313" key="5">
    <source>
        <dbReference type="Proteomes" id="UP001359886"/>
    </source>
</evidence>
<evidence type="ECO:0000256" key="2">
    <source>
        <dbReference type="SAM" id="Phobius"/>
    </source>
</evidence>
<dbReference type="PANTHER" id="PTHR10422:SF40">
    <property type="entry name" value="CYTOCHROME C OXIDASE SUBUNIT I"/>
    <property type="match status" value="1"/>
</dbReference>
<dbReference type="SUPFAM" id="SSF81442">
    <property type="entry name" value="Cytochrome c oxidase subunit I-like"/>
    <property type="match status" value="1"/>
</dbReference>
<keyword evidence="2" id="KW-1133">Transmembrane helix</keyword>
<keyword evidence="1" id="KW-0813">Transport</keyword>
<feature type="transmembrane region" description="Helical" evidence="2">
    <location>
        <begin position="102"/>
        <end position="122"/>
    </location>
</feature>
<protein>
    <submittedName>
        <fullName evidence="4">Cbb3-type cytochrome c oxidase subunit I</fullName>
    </submittedName>
</protein>
<feature type="transmembrane region" description="Helical" evidence="2">
    <location>
        <begin position="72"/>
        <end position="93"/>
    </location>
</feature>
<sequence length="570" mass="62165">MSNALYRTCPESGLQFHKSAEWLMRANAVAAVVCLLIGGATALMVTLTRWPAVHLLPADKFYQLLTIHGINMLIYWIIFFEIAVLYFCSSTLLRCRIAMPRMAWAAFGLMVVGAIINNLSVLGGNSSVMMTSYVPMPADSNFYLGLILFAVGALIGCFIFLGTLVVAREEKTYEGSIPLVTFGALTACIIAVFTIAAGAIILVPTWLWSVGLIGNIDAAMYRLIWWGFGHSSQQINVAAHVSVWYAIAAIVFGARPMSEKVSRGAFLLYIAFLQLASAHHLLVDPGLSASWKIFNTSYAMYLAVLASMIHGLTVPGAIEVAQRGKGFSKGLYEWLRKAPWGNPVFSGMFISLVGFGFIGGISGVVMGTEQINIIIHNTIYVPGHFHATVVLGTTLAFMSLTYFLIPTLFRRQVMFPALARWQPYLFGFGMAVFTLTMMGAGTLGVQRRHWDMTFTDSLLSFDYPASAYTLMGIVGVSGMAAIVGGAIFVMITVLSVFFGKRVESESTYGTAMTMLKRAEPDVLSEGGHAAAGKFGFAAPGTFLFALFFLAIFVIYYAINWKYLASVWPMS</sequence>
<dbReference type="Proteomes" id="UP001359886">
    <property type="component" value="Unassembled WGS sequence"/>
</dbReference>
<feature type="transmembrane region" description="Helical" evidence="2">
    <location>
        <begin position="179"/>
        <end position="203"/>
    </location>
</feature>
<dbReference type="Pfam" id="PF00115">
    <property type="entry name" value="COX1"/>
    <property type="match status" value="1"/>
</dbReference>
<dbReference type="EMBL" id="JAZHOG010000013">
    <property type="protein sequence ID" value="MEJ8569355.1"/>
    <property type="molecule type" value="Genomic_DNA"/>
</dbReference>
<feature type="transmembrane region" description="Helical" evidence="2">
    <location>
        <begin position="266"/>
        <end position="283"/>
    </location>
</feature>
<keyword evidence="1" id="KW-0679">Respiratory chain</keyword>
<keyword evidence="2" id="KW-0472">Membrane</keyword>
<dbReference type="RefSeq" id="WP_354696678.1">
    <property type="nucleotide sequence ID" value="NZ_JAZHOG010000013.1"/>
</dbReference>
<dbReference type="PROSITE" id="PS50855">
    <property type="entry name" value="COX1"/>
    <property type="match status" value="1"/>
</dbReference>
<organism evidence="4 5">
    <name type="scientific">Elongatibacter sediminis</name>
    <dbReference type="NCBI Taxonomy" id="3119006"/>
    <lineage>
        <taxon>Bacteria</taxon>
        <taxon>Pseudomonadati</taxon>
        <taxon>Pseudomonadota</taxon>
        <taxon>Gammaproteobacteria</taxon>
        <taxon>Chromatiales</taxon>
        <taxon>Wenzhouxiangellaceae</taxon>
        <taxon>Elongatibacter</taxon>
    </lineage>
</organism>
<feature type="domain" description="Cytochrome oxidase subunit I profile" evidence="3">
    <location>
        <begin position="29"/>
        <end position="503"/>
    </location>
</feature>
<name>A0AAW9RKD9_9GAMM</name>
<dbReference type="GO" id="GO:0020037">
    <property type="term" value="F:heme binding"/>
    <property type="evidence" value="ECO:0007669"/>
    <property type="project" value="InterPro"/>
</dbReference>
<feature type="transmembrane region" description="Helical" evidence="2">
    <location>
        <begin position="465"/>
        <end position="498"/>
    </location>
</feature>
<evidence type="ECO:0000259" key="3">
    <source>
        <dbReference type="PROSITE" id="PS50855"/>
    </source>
</evidence>
<evidence type="ECO:0000256" key="1">
    <source>
        <dbReference type="ARBA" id="ARBA00022660"/>
    </source>
</evidence>
<reference evidence="4 5" key="1">
    <citation type="submission" date="2024-02" db="EMBL/GenBank/DDBJ databases">
        <title>A novel Wenzhouxiangellaceae bacterium, isolated from coastal sediments.</title>
        <authorList>
            <person name="Du Z.-J."/>
            <person name="Ye Y.-Q."/>
            <person name="Zhang X.-Y."/>
        </authorList>
    </citation>
    <scope>NUCLEOTIDE SEQUENCE [LARGE SCALE GENOMIC DNA]</scope>
    <source>
        <strain evidence="4 5">CH-27</strain>
    </source>
</reference>
<accession>A0AAW9RKD9</accession>
<dbReference type="GO" id="GO:0009060">
    <property type="term" value="P:aerobic respiration"/>
    <property type="evidence" value="ECO:0007669"/>
    <property type="project" value="InterPro"/>
</dbReference>
<feature type="transmembrane region" description="Helical" evidence="2">
    <location>
        <begin position="425"/>
        <end position="445"/>
    </location>
</feature>
<feature type="transmembrane region" description="Helical" evidence="2">
    <location>
        <begin position="342"/>
        <end position="365"/>
    </location>
</feature>
<dbReference type="InterPro" id="IPR036927">
    <property type="entry name" value="Cyt_c_oxase-like_su1_sf"/>
</dbReference>
<dbReference type="InterPro" id="IPR023616">
    <property type="entry name" value="Cyt_c_oxase-like_su1_dom"/>
</dbReference>